<name>X0ZGC9_9ZZZZ</name>
<gene>
    <name evidence="1" type="ORF">S01H1_86292</name>
</gene>
<dbReference type="Gene3D" id="1.10.486.10">
    <property type="entry name" value="PCRA, domain 4"/>
    <property type="match status" value="1"/>
</dbReference>
<accession>X0ZGC9</accession>
<dbReference type="Gene3D" id="3.40.50.300">
    <property type="entry name" value="P-loop containing nucleotide triphosphate hydrolases"/>
    <property type="match status" value="1"/>
</dbReference>
<organism evidence="1">
    <name type="scientific">marine sediment metagenome</name>
    <dbReference type="NCBI Taxonomy" id="412755"/>
    <lineage>
        <taxon>unclassified sequences</taxon>
        <taxon>metagenomes</taxon>
        <taxon>ecological metagenomes</taxon>
    </lineage>
</organism>
<dbReference type="AlphaFoldDB" id="X0ZGC9"/>
<evidence type="ECO:0000313" key="1">
    <source>
        <dbReference type="EMBL" id="GAG47386.1"/>
    </source>
</evidence>
<feature type="non-terminal residue" evidence="1">
    <location>
        <position position="1"/>
    </location>
</feature>
<protein>
    <submittedName>
        <fullName evidence="1">Uncharacterized protein</fullName>
    </submittedName>
</protein>
<reference evidence="1" key="1">
    <citation type="journal article" date="2014" name="Front. Microbiol.">
        <title>High frequency of phylogenetically diverse reductive dehalogenase-homologous genes in deep subseafloor sedimentary metagenomes.</title>
        <authorList>
            <person name="Kawai M."/>
            <person name="Futagami T."/>
            <person name="Toyoda A."/>
            <person name="Takaki Y."/>
            <person name="Nishi S."/>
            <person name="Hori S."/>
            <person name="Arai W."/>
            <person name="Tsubouchi T."/>
            <person name="Morono Y."/>
            <person name="Uchiyama I."/>
            <person name="Ito T."/>
            <person name="Fujiyama A."/>
            <person name="Inagaki F."/>
            <person name="Takami H."/>
        </authorList>
    </citation>
    <scope>NUCLEOTIDE SEQUENCE</scope>
    <source>
        <strain evidence="1">Expedition CK06-06</strain>
    </source>
</reference>
<comment type="caution">
    <text evidence="1">The sequence shown here is derived from an EMBL/GenBank/DDBJ whole genome shotgun (WGS) entry which is preliminary data.</text>
</comment>
<dbReference type="InterPro" id="IPR027417">
    <property type="entry name" value="P-loop_NTPase"/>
</dbReference>
<dbReference type="EMBL" id="BARS01059694">
    <property type="protein sequence ID" value="GAG47386.1"/>
    <property type="molecule type" value="Genomic_DNA"/>
</dbReference>
<proteinExistence type="predicted"/>
<feature type="non-terminal residue" evidence="1">
    <location>
        <position position="34"/>
    </location>
</feature>
<sequence length="34" mass="3535">YLQQTALISDVDALDAESGAAALMTLHAAKGLEF</sequence>